<dbReference type="PANTHER" id="PTHR11717">
    <property type="entry name" value="LOW MOLECULAR WEIGHT PROTEIN TYROSINE PHOSPHATASE"/>
    <property type="match status" value="1"/>
</dbReference>
<evidence type="ECO:0000256" key="5">
    <source>
        <dbReference type="PIRSR" id="PIRSR617867-1"/>
    </source>
</evidence>
<dbReference type="STRING" id="100225.SAMN05421595_2293"/>
<feature type="domain" description="Phosphotyrosine protein phosphatase I" evidence="6">
    <location>
        <begin position="5"/>
        <end position="164"/>
    </location>
</feature>
<evidence type="ECO:0000256" key="4">
    <source>
        <dbReference type="ARBA" id="ARBA00022912"/>
    </source>
</evidence>
<sequence length="171" mass="18239">MTVPYRVCVICSGNICRSPMGEVVLRESFAQAGLSDLVVVDSAGTGPWHVGEGADPRAVSTLAGAGFDGSAHRAREYDVAWLAEHDLVVVADEGHLRTLRRWADQQGYRVGPDGDVDIRLFREFDPAAVAAGTLEIDDPYYGGQDGFDRVLAEVVSASRGVVAHVSELLAA</sequence>
<comment type="caution">
    <text evidence="7">The sequence shown here is derived from an EMBL/GenBank/DDBJ whole genome shotgun (WGS) entry which is preliminary data.</text>
</comment>
<proteinExistence type="inferred from homology"/>
<dbReference type="EMBL" id="BAGZ01000016">
    <property type="protein sequence ID" value="GAB78640.1"/>
    <property type="molecule type" value="Genomic_DNA"/>
</dbReference>
<comment type="similarity">
    <text evidence="1">Belongs to the low molecular weight phosphotyrosine protein phosphatase family.</text>
</comment>
<evidence type="ECO:0000256" key="2">
    <source>
        <dbReference type="ARBA" id="ARBA00013064"/>
    </source>
</evidence>
<organism evidence="7 8">
    <name type="scientific">Austwickia chelonae NBRC 105200</name>
    <dbReference type="NCBI Taxonomy" id="1184607"/>
    <lineage>
        <taxon>Bacteria</taxon>
        <taxon>Bacillati</taxon>
        <taxon>Actinomycetota</taxon>
        <taxon>Actinomycetes</taxon>
        <taxon>Micrococcales</taxon>
        <taxon>Dermatophilaceae</taxon>
        <taxon>Austwickia</taxon>
    </lineage>
</organism>
<evidence type="ECO:0000256" key="1">
    <source>
        <dbReference type="ARBA" id="ARBA00011063"/>
    </source>
</evidence>
<keyword evidence="4" id="KW-0904">Protein phosphatase</keyword>
<dbReference type="RefSeq" id="WP_006503397.1">
    <property type="nucleotide sequence ID" value="NZ_BAGZ01000016.1"/>
</dbReference>
<name>K6VTH9_9MICO</name>
<feature type="active site" description="Nucleophile" evidence="5">
    <location>
        <position position="11"/>
    </location>
</feature>
<protein>
    <recommendedName>
        <fullName evidence="2">protein-tyrosine-phosphatase</fullName>
        <ecNumber evidence="2">3.1.3.48</ecNumber>
    </recommendedName>
</protein>
<evidence type="ECO:0000256" key="3">
    <source>
        <dbReference type="ARBA" id="ARBA00022801"/>
    </source>
</evidence>
<gene>
    <name evidence="7" type="ORF">AUCHE_16_00580</name>
</gene>
<dbReference type="CDD" id="cd16343">
    <property type="entry name" value="LMWPTP"/>
    <property type="match status" value="1"/>
</dbReference>
<accession>K6VTH9</accession>
<feature type="active site" description="Proton donor" evidence="5">
    <location>
        <position position="138"/>
    </location>
</feature>
<dbReference type="Pfam" id="PF01451">
    <property type="entry name" value="LMWPc"/>
    <property type="match status" value="1"/>
</dbReference>
<dbReference type="SMART" id="SM00226">
    <property type="entry name" value="LMWPc"/>
    <property type="match status" value="1"/>
</dbReference>
<dbReference type="InterPro" id="IPR017867">
    <property type="entry name" value="Tyr_phospatase_low_mol_wt"/>
</dbReference>
<dbReference type="SUPFAM" id="SSF52788">
    <property type="entry name" value="Phosphotyrosine protein phosphatases I"/>
    <property type="match status" value="1"/>
</dbReference>
<dbReference type="InterPro" id="IPR050438">
    <property type="entry name" value="LMW_PTPase"/>
</dbReference>
<feature type="active site" evidence="5">
    <location>
        <position position="17"/>
    </location>
</feature>
<evidence type="ECO:0000313" key="7">
    <source>
        <dbReference type="EMBL" id="GAB78640.1"/>
    </source>
</evidence>
<evidence type="ECO:0000259" key="6">
    <source>
        <dbReference type="SMART" id="SM00226"/>
    </source>
</evidence>
<dbReference type="Gene3D" id="3.40.50.2300">
    <property type="match status" value="1"/>
</dbReference>
<dbReference type="EC" id="3.1.3.48" evidence="2"/>
<dbReference type="InterPro" id="IPR023485">
    <property type="entry name" value="Ptyr_pPase"/>
</dbReference>
<keyword evidence="8" id="KW-1185">Reference proteome</keyword>
<evidence type="ECO:0000313" key="8">
    <source>
        <dbReference type="Proteomes" id="UP000008495"/>
    </source>
</evidence>
<dbReference type="GO" id="GO:0004725">
    <property type="term" value="F:protein tyrosine phosphatase activity"/>
    <property type="evidence" value="ECO:0007669"/>
    <property type="project" value="UniProtKB-EC"/>
</dbReference>
<dbReference type="AlphaFoldDB" id="K6VTH9"/>
<dbReference type="eggNOG" id="COG0394">
    <property type="taxonomic scope" value="Bacteria"/>
</dbReference>
<keyword evidence="3" id="KW-0378">Hydrolase</keyword>
<reference evidence="7 8" key="1">
    <citation type="submission" date="2012-08" db="EMBL/GenBank/DDBJ databases">
        <title>Whole genome shotgun sequence of Austwickia chelonae NBRC 105200.</title>
        <authorList>
            <person name="Yoshida I."/>
            <person name="Hosoyama A."/>
            <person name="Tsuchikane K."/>
            <person name="Katsumata H."/>
            <person name="Ando Y."/>
            <person name="Ohji S."/>
            <person name="Hamada M."/>
            <person name="Tamura T."/>
            <person name="Yamazoe A."/>
            <person name="Yamazaki S."/>
            <person name="Fujita N."/>
        </authorList>
    </citation>
    <scope>NUCLEOTIDE SEQUENCE [LARGE SCALE GENOMIC DNA]</scope>
    <source>
        <strain evidence="7 8">NBRC 105200</strain>
    </source>
</reference>
<dbReference type="InterPro" id="IPR036196">
    <property type="entry name" value="Ptyr_pPase_sf"/>
</dbReference>
<dbReference type="Proteomes" id="UP000008495">
    <property type="component" value="Unassembled WGS sequence"/>
</dbReference>
<dbReference type="PANTHER" id="PTHR11717:SF7">
    <property type="entry name" value="LOW MOLECULAR WEIGHT PHOSPHOTYROSINE PROTEIN PHOSPHATASE"/>
    <property type="match status" value="1"/>
</dbReference>
<dbReference type="PRINTS" id="PR00719">
    <property type="entry name" value="LMWPTPASE"/>
</dbReference>